<proteinExistence type="predicted"/>
<dbReference type="EMBL" id="LT840185">
    <property type="protein sequence ID" value="SMF74782.1"/>
    <property type="molecule type" value="Genomic_DNA"/>
</dbReference>
<organism evidence="4 5">
    <name type="scientific">Allosphingosinicella indica</name>
    <dbReference type="NCBI Taxonomy" id="941907"/>
    <lineage>
        <taxon>Bacteria</taxon>
        <taxon>Pseudomonadati</taxon>
        <taxon>Pseudomonadota</taxon>
        <taxon>Alphaproteobacteria</taxon>
        <taxon>Sphingomonadales</taxon>
        <taxon>Sphingomonadaceae</taxon>
        <taxon>Allosphingosinicella</taxon>
    </lineage>
</organism>
<gene>
    <name evidence="4" type="ORF">SAMN06295910_2274</name>
</gene>
<dbReference type="Proteomes" id="UP000192934">
    <property type="component" value="Chromosome I"/>
</dbReference>
<accession>A0A1X7GV84</accession>
<protein>
    <submittedName>
        <fullName evidence="4">Signal transducer regulating beta-lactamase production, contains metallopeptidase domain</fullName>
    </submittedName>
</protein>
<evidence type="ECO:0000313" key="5">
    <source>
        <dbReference type="Proteomes" id="UP000192934"/>
    </source>
</evidence>
<feature type="transmembrane region" description="Helical" evidence="2">
    <location>
        <begin position="31"/>
        <end position="48"/>
    </location>
</feature>
<feature type="coiled-coil region" evidence="1">
    <location>
        <begin position="411"/>
        <end position="466"/>
    </location>
</feature>
<keyword evidence="2" id="KW-0472">Membrane</keyword>
<dbReference type="AlphaFoldDB" id="A0A1X7GV84"/>
<evidence type="ECO:0000256" key="2">
    <source>
        <dbReference type="SAM" id="Phobius"/>
    </source>
</evidence>
<keyword evidence="2" id="KW-1133">Transmembrane helix</keyword>
<dbReference type="PANTHER" id="PTHR34978:SF3">
    <property type="entry name" value="SLR0241 PROTEIN"/>
    <property type="match status" value="1"/>
</dbReference>
<feature type="domain" description="Peptidase M56" evidence="3">
    <location>
        <begin position="6"/>
        <end position="268"/>
    </location>
</feature>
<name>A0A1X7GV84_9SPHN</name>
<feature type="transmembrane region" description="Helical" evidence="2">
    <location>
        <begin position="186"/>
        <end position="209"/>
    </location>
</feature>
<sequence length="589" mass="62541">MTAWLVDTLISLTILLALVLAAREPVARLFGAGWAYALWLLPLARLVMPPVDFGLMDLFPSAPAVMILVPEATQGFVPQAAAEPSGTGIGAMLLAVWFGGAVMFALWQQSAYGAFTLSIGDAPRAADPPSHGGLPVVESGAVDGPIAVGFVKRRIVVPTDFATRYSADERALALEHELIHHRRGDIWWNLAALAMLGLLWFHPLAWFAYRAFRSDQELACDSAVAARIAQGGRHTYARALVKSATRPGQIVACPLNRADQLKRRLKMMKQHRSSRARTLGGGVALAALAGGGLLIASPGIAQREPNSEVIVALPALPHPIISKADMAVLAERCTGLPRGSFNGSGVQCSEQDARDPQVRRILDRTRDRADAYARHAAAQAERALQAAFHAEGEATAAIAAADAVAPADEIAEIAEARAEAARERAEAIADARRDRVEALADARAAIAEANAEAAAARNEARAAARQAHAEARTAMRQAHMAMRQVHAVRITRVPDPVAPPAPPAPPAPFADVPEPPAAPAKVYGLSHAEIARIHAAATAAAEADVRAQQAVMQVRLTKLDRELESKLANLGPRIERDVKDALRAAGIED</sequence>
<evidence type="ECO:0000256" key="1">
    <source>
        <dbReference type="SAM" id="Coils"/>
    </source>
</evidence>
<evidence type="ECO:0000259" key="3">
    <source>
        <dbReference type="Pfam" id="PF05569"/>
    </source>
</evidence>
<evidence type="ECO:0000313" key="4">
    <source>
        <dbReference type="EMBL" id="SMF74782.1"/>
    </source>
</evidence>
<dbReference type="InterPro" id="IPR008756">
    <property type="entry name" value="Peptidase_M56"/>
</dbReference>
<dbReference type="Pfam" id="PF05569">
    <property type="entry name" value="Peptidase_M56"/>
    <property type="match status" value="1"/>
</dbReference>
<dbReference type="PANTHER" id="PTHR34978">
    <property type="entry name" value="POSSIBLE SENSOR-TRANSDUCER PROTEIN BLAR"/>
    <property type="match status" value="1"/>
</dbReference>
<dbReference type="RefSeq" id="WP_085218875.1">
    <property type="nucleotide sequence ID" value="NZ_LT840185.1"/>
</dbReference>
<reference evidence="5" key="1">
    <citation type="submission" date="2017-04" db="EMBL/GenBank/DDBJ databases">
        <authorList>
            <person name="Varghese N."/>
            <person name="Submissions S."/>
        </authorList>
    </citation>
    <scope>NUCLEOTIDE SEQUENCE [LARGE SCALE GENOMIC DNA]</scope>
    <source>
        <strain evidence="5">Dd16</strain>
    </source>
</reference>
<dbReference type="CDD" id="cd07341">
    <property type="entry name" value="M56_BlaR1_MecR1_like"/>
    <property type="match status" value="1"/>
</dbReference>
<keyword evidence="5" id="KW-1185">Reference proteome</keyword>
<keyword evidence="2" id="KW-0812">Transmembrane</keyword>
<feature type="transmembrane region" description="Helical" evidence="2">
    <location>
        <begin position="89"/>
        <end position="107"/>
    </location>
</feature>
<dbReference type="STRING" id="941907.SAMN06295910_2274"/>
<dbReference type="InterPro" id="IPR052173">
    <property type="entry name" value="Beta-lactam_resp_regulator"/>
</dbReference>
<keyword evidence="1" id="KW-0175">Coiled coil</keyword>
<dbReference type="OrthoDB" id="1628901at2"/>